<feature type="non-terminal residue" evidence="1">
    <location>
        <position position="1"/>
    </location>
</feature>
<dbReference type="AlphaFoldDB" id="S6TAJ6"/>
<dbReference type="InterPro" id="IPR029033">
    <property type="entry name" value="His_PPase_superfam"/>
</dbReference>
<accession>S6TAJ6</accession>
<sequence>SSPRQVLEQLDTLGIEDVLLVSHQPLVGELIGVLVHGSAQQAEPMSTASLAELEGEFVAAGTLTLNSVRHV</sequence>
<reference evidence="1 2" key="1">
    <citation type="journal article" date="2013" name="PLoS Pathog.">
        <title>Genomic analysis of the Kiwifruit pathogen Pseudomonas syringae pv. actinidiae provides insight into the origins of an emergent plant disease.</title>
        <authorList>
            <person name="McCann H.C."/>
            <person name="Rikkerink E.H."/>
            <person name="Bertels F."/>
            <person name="Fiers M."/>
            <person name="Lu A."/>
            <person name="Rees-George J."/>
            <person name="Andersen M.T."/>
            <person name="Gleave A.P."/>
            <person name="Haubold B."/>
            <person name="Wohlers M.W."/>
            <person name="Guttman D.S."/>
            <person name="Wang P.W."/>
            <person name="Straub C."/>
            <person name="Vanneste J.L."/>
            <person name="Rainey P.B."/>
            <person name="Templeton M.D."/>
        </authorList>
    </citation>
    <scope>NUCLEOTIDE SEQUENCE [LARGE SCALE GENOMIC DNA]</scope>
    <source>
        <strain evidence="1 2">ICMP 18807</strain>
    </source>
</reference>
<dbReference type="Gene3D" id="3.40.50.1240">
    <property type="entry name" value="Phosphoglycerate mutase-like"/>
    <property type="match status" value="1"/>
</dbReference>
<evidence type="ECO:0000313" key="1">
    <source>
        <dbReference type="EMBL" id="EPN40586.1"/>
    </source>
</evidence>
<dbReference type="PATRIC" id="fig|1194404.4.peg.6097"/>
<dbReference type="Proteomes" id="UP000015729">
    <property type="component" value="Unassembled WGS sequence"/>
</dbReference>
<evidence type="ECO:0000313" key="2">
    <source>
        <dbReference type="Proteomes" id="UP000015729"/>
    </source>
</evidence>
<name>S6TAJ6_PSESF</name>
<proteinExistence type="predicted"/>
<protein>
    <submittedName>
        <fullName evidence="1">Phosphohistidine phosphatase SixA</fullName>
    </submittedName>
</protein>
<comment type="caution">
    <text evidence="1">The sequence shown here is derived from an EMBL/GenBank/DDBJ whole genome shotgun (WGS) entry which is preliminary data.</text>
</comment>
<dbReference type="EMBL" id="AOKG01002020">
    <property type="protein sequence ID" value="EPN40586.1"/>
    <property type="molecule type" value="Genomic_DNA"/>
</dbReference>
<organism evidence="1 2">
    <name type="scientific">Pseudomonas syringae pv. actinidiae ICMP 18807</name>
    <dbReference type="NCBI Taxonomy" id="1194404"/>
    <lineage>
        <taxon>Bacteria</taxon>
        <taxon>Pseudomonadati</taxon>
        <taxon>Pseudomonadota</taxon>
        <taxon>Gammaproteobacteria</taxon>
        <taxon>Pseudomonadales</taxon>
        <taxon>Pseudomonadaceae</taxon>
        <taxon>Pseudomonas</taxon>
        <taxon>Pseudomonas syringae</taxon>
    </lineage>
</organism>
<gene>
    <name evidence="1" type="ORF">A244_29605</name>
</gene>